<dbReference type="SMART" id="SM00327">
    <property type="entry name" value="VWA"/>
    <property type="match status" value="1"/>
</dbReference>
<gene>
    <name evidence="4" type="ORF">DXB16_07365</name>
</gene>
<dbReference type="AlphaFoldDB" id="A0A3E5GD98"/>
<evidence type="ECO:0000256" key="2">
    <source>
        <dbReference type="SAM" id="Phobius"/>
    </source>
</evidence>
<dbReference type="PROSITE" id="PS50234">
    <property type="entry name" value="VWFA"/>
    <property type="match status" value="1"/>
</dbReference>
<dbReference type="Gene3D" id="2.60.40.1140">
    <property type="entry name" value="Collagen-binding surface protein Cna, B-type domain"/>
    <property type="match status" value="2"/>
</dbReference>
<dbReference type="InterPro" id="IPR055382">
    <property type="entry name" value="DUF7601"/>
</dbReference>
<organism evidence="4 5">
    <name type="scientific">Dorea longicatena</name>
    <dbReference type="NCBI Taxonomy" id="88431"/>
    <lineage>
        <taxon>Bacteria</taxon>
        <taxon>Bacillati</taxon>
        <taxon>Bacillota</taxon>
        <taxon>Clostridia</taxon>
        <taxon>Lachnospirales</taxon>
        <taxon>Lachnospiraceae</taxon>
        <taxon>Dorea</taxon>
    </lineage>
</organism>
<sequence length="765" mass="83968">MRVKKNSHIQMKQKWRSVMGHTISRKSIKKIITILTAAILVLLPVGGSIREVHAEGEESSDSGMSLEHEKTVTENADGTYDLKLTVKGKVNSESSKAPLDVIYVLDRSGSMAYPMDRDSQNSWENNGERRNAASQAIDSMTNTLAANENLDVRFALVTFSGNKSDYRPGGYRDEAWNDAEIAVNWTNQASAITNRISPKSDGGTNYQAGIRSAKGLLNGKRQNAKTAVIFVSDGDPTFRYRSDGYTEGNGSSDEDGKSLKAGKDAVADMQTDYFFTVGVGPSGNYKKLTDLANSAVKAGKHASYAGTTLANLNKAFDDIQKQITELACTNVTISDPLSENVEMVKGADGNVLAPQVQIFDASGNLVNAADLGITASYDSASKSVKMQFPADYKLQEGYTYEVIAKIQPTETAYEKYRTSGYTDQADAGTGTYAGDTGFYSNQNEHAVLMYKYGEQNYTEYYKKPVIKVHPGNLKISKAITGLEDNPEALQKVLKKLSFTCALTKPDGKTETKELKLNADGLVWNAENNAYEYTFTNLTPGTTYKVNENDAILDGYDLTVSPDTTEISGQIAGSTTSEAKFVNRYIRSDRVLTIAKRVGGNMGDRTHAFRFKVQIKLNGKSYTGGISYVKYDAQGNPVSEEELKNAVAVENGVYTFQLRHMEKIEMTMPYGVEYIVSEEPEDYDVQITKKVSEEEEQKLDNGKKELSDILSENTDLTFTNTKEVQPATGIRQTSAPYMVMTGAAFGMLAFFGLVYGIRKWGDPTGE</sequence>
<accession>A0A3E5GD98</accession>
<keyword evidence="2" id="KW-0812">Transmembrane</keyword>
<evidence type="ECO:0000259" key="3">
    <source>
        <dbReference type="PROSITE" id="PS50234"/>
    </source>
</evidence>
<dbReference type="Gene3D" id="3.40.50.410">
    <property type="entry name" value="von Willebrand factor, type A domain"/>
    <property type="match status" value="1"/>
</dbReference>
<evidence type="ECO:0000313" key="4">
    <source>
        <dbReference type="EMBL" id="RGO32664.1"/>
    </source>
</evidence>
<dbReference type="Proteomes" id="UP000261285">
    <property type="component" value="Unassembled WGS sequence"/>
</dbReference>
<keyword evidence="2" id="KW-0472">Membrane</keyword>
<evidence type="ECO:0000256" key="1">
    <source>
        <dbReference type="SAM" id="MobiDB-lite"/>
    </source>
</evidence>
<dbReference type="CDD" id="cd00198">
    <property type="entry name" value="vWFA"/>
    <property type="match status" value="1"/>
</dbReference>
<dbReference type="Pfam" id="PF13519">
    <property type="entry name" value="VWA_2"/>
    <property type="match status" value="1"/>
</dbReference>
<dbReference type="InterPro" id="IPR036465">
    <property type="entry name" value="vWFA_dom_sf"/>
</dbReference>
<dbReference type="Pfam" id="PF24558">
    <property type="entry name" value="DUF7604"/>
    <property type="match status" value="1"/>
</dbReference>
<dbReference type="SUPFAM" id="SSF53300">
    <property type="entry name" value="vWA-like"/>
    <property type="match status" value="1"/>
</dbReference>
<evidence type="ECO:0000313" key="5">
    <source>
        <dbReference type="Proteomes" id="UP000261285"/>
    </source>
</evidence>
<dbReference type="EMBL" id="QSVN01000006">
    <property type="protein sequence ID" value="RGO32664.1"/>
    <property type="molecule type" value="Genomic_DNA"/>
</dbReference>
<feature type="domain" description="VWFA" evidence="3">
    <location>
        <begin position="100"/>
        <end position="319"/>
    </location>
</feature>
<dbReference type="Pfam" id="PF24547">
    <property type="entry name" value="DUF7601"/>
    <property type="match status" value="2"/>
</dbReference>
<dbReference type="InterPro" id="IPR055384">
    <property type="entry name" value="DUF7604"/>
</dbReference>
<name>A0A3E5GD98_9FIRM</name>
<proteinExistence type="predicted"/>
<feature type="region of interest" description="Disordered" evidence="1">
    <location>
        <begin position="241"/>
        <end position="261"/>
    </location>
</feature>
<comment type="caution">
    <text evidence="4">The sequence shown here is derived from an EMBL/GenBank/DDBJ whole genome shotgun (WGS) entry which is preliminary data.</text>
</comment>
<dbReference type="InterPro" id="IPR002035">
    <property type="entry name" value="VWF_A"/>
</dbReference>
<reference evidence="4 5" key="1">
    <citation type="submission" date="2018-08" db="EMBL/GenBank/DDBJ databases">
        <title>A genome reference for cultivated species of the human gut microbiota.</title>
        <authorList>
            <person name="Zou Y."/>
            <person name="Xue W."/>
            <person name="Luo G."/>
        </authorList>
    </citation>
    <scope>NUCLEOTIDE SEQUENCE [LARGE SCALE GENOMIC DNA]</scope>
    <source>
        <strain evidence="4 5">OM02-16</strain>
    </source>
</reference>
<feature type="transmembrane region" description="Helical" evidence="2">
    <location>
        <begin position="734"/>
        <end position="756"/>
    </location>
</feature>
<keyword evidence="2" id="KW-1133">Transmembrane helix</keyword>
<protein>
    <submittedName>
        <fullName evidence="4">VWA domain-containing protein</fullName>
    </submittedName>
</protein>